<keyword evidence="3" id="KW-0378">Hydrolase</keyword>
<reference evidence="3 4" key="1">
    <citation type="submission" date="2023-01" db="EMBL/GenBank/DDBJ databases">
        <title>Analysis of 21 Apiospora genomes using comparative genomics revels a genus with tremendous synthesis potential of carbohydrate active enzymes and secondary metabolites.</title>
        <authorList>
            <person name="Sorensen T."/>
        </authorList>
    </citation>
    <scope>NUCLEOTIDE SEQUENCE [LARGE SCALE GENOMIC DNA]</scope>
    <source>
        <strain evidence="3 4">CBS 83171</strain>
    </source>
</reference>
<dbReference type="InterPro" id="IPR003593">
    <property type="entry name" value="AAA+_ATPase"/>
</dbReference>
<feature type="domain" description="AAA+ ATPase" evidence="2">
    <location>
        <begin position="381"/>
        <end position="497"/>
    </location>
</feature>
<dbReference type="PANTHER" id="PTHR46411">
    <property type="entry name" value="FAMILY ATPASE, PUTATIVE-RELATED"/>
    <property type="match status" value="1"/>
</dbReference>
<evidence type="ECO:0000259" key="2">
    <source>
        <dbReference type="SMART" id="SM00382"/>
    </source>
</evidence>
<dbReference type="Gene3D" id="3.40.50.300">
    <property type="entry name" value="P-loop containing nucleotide triphosphate hydrolases"/>
    <property type="match status" value="1"/>
</dbReference>
<feature type="region of interest" description="Disordered" evidence="1">
    <location>
        <begin position="684"/>
        <end position="723"/>
    </location>
</feature>
<feature type="compositionally biased region" description="Low complexity" evidence="1">
    <location>
        <begin position="684"/>
        <end position="694"/>
    </location>
</feature>
<evidence type="ECO:0000313" key="4">
    <source>
        <dbReference type="Proteomes" id="UP001446871"/>
    </source>
</evidence>
<gene>
    <name evidence="3" type="ORF">PG996_005057</name>
</gene>
<dbReference type="SUPFAM" id="SSF52540">
    <property type="entry name" value="P-loop containing nucleoside triphosphate hydrolases"/>
    <property type="match status" value="1"/>
</dbReference>
<dbReference type="InterPro" id="IPR056599">
    <property type="entry name" value="AAA_lid_fung"/>
</dbReference>
<dbReference type="Pfam" id="PF23232">
    <property type="entry name" value="AAA_lid_13"/>
    <property type="match status" value="1"/>
</dbReference>
<evidence type="ECO:0000313" key="3">
    <source>
        <dbReference type="EMBL" id="KAK8071709.1"/>
    </source>
</evidence>
<feature type="region of interest" description="Disordered" evidence="1">
    <location>
        <begin position="621"/>
        <end position="665"/>
    </location>
</feature>
<evidence type="ECO:0000256" key="1">
    <source>
        <dbReference type="SAM" id="MobiDB-lite"/>
    </source>
</evidence>
<dbReference type="InterPro" id="IPR003959">
    <property type="entry name" value="ATPase_AAA_core"/>
</dbReference>
<dbReference type="Pfam" id="PF22942">
    <property type="entry name" value="DUF7025"/>
    <property type="match status" value="1"/>
</dbReference>
<dbReference type="Proteomes" id="UP001446871">
    <property type="component" value="Unassembled WGS sequence"/>
</dbReference>
<accession>A0ABR1VKF0</accession>
<proteinExistence type="predicted"/>
<organism evidence="3 4">
    <name type="scientific">Apiospora saccharicola</name>
    <dbReference type="NCBI Taxonomy" id="335842"/>
    <lineage>
        <taxon>Eukaryota</taxon>
        <taxon>Fungi</taxon>
        <taxon>Dikarya</taxon>
        <taxon>Ascomycota</taxon>
        <taxon>Pezizomycotina</taxon>
        <taxon>Sordariomycetes</taxon>
        <taxon>Xylariomycetidae</taxon>
        <taxon>Amphisphaeriales</taxon>
        <taxon>Apiosporaceae</taxon>
        <taxon>Apiospora</taxon>
    </lineage>
</organism>
<feature type="compositionally biased region" description="Pro residues" evidence="1">
    <location>
        <begin position="640"/>
        <end position="656"/>
    </location>
</feature>
<protein>
    <submittedName>
        <fullName evidence="3">P-loop containing nucleoside triphosphate hydrolase protein</fullName>
    </submittedName>
</protein>
<dbReference type="PANTHER" id="PTHR46411:SF2">
    <property type="entry name" value="AAA+ ATPASE DOMAIN-CONTAINING PROTEIN"/>
    <property type="match status" value="1"/>
</dbReference>
<sequence length="723" mass="81981">MDIDKEKAALDNVRCQLTFFDDYIKPKQDFLRTAIYDTVTFADIWYMFNPGDTVIDRLNGQAYRVIEVKSIKHRVRKPSKEMPNFWRDDSTAEFKDNPVFVHCIYVDFNGAWMGPVNRVFCISRFPNSKPVSTLPIYPARFAVDDGLEDDLVQRGKLFVEVAKVKHMHYSGLTLQTHDEVDSQVVVDFEEAFNRNPDWKPDIQSVFSVDMEDMMEAVTVDPVFTRTTREKDDDDSDVVVSWCVEECCEKETSHDDEYIEARLRDEQIGTRMSSSTSTVASVAIVPRDFSSPSRDVAFDKDELMIMAHRVPGFVLRNRKWAWLDLKNMTEVAVIGEDEGFGQLVLPSGHKDMVKSMIRQHFKNRKHMKDESNKTDIVRGKGKGLIMLLHGVPGVGKTSTAEILNHLIGDLGTTAKEVEEALETNFALAHRWNCILLIDEADVFLAERTRDDFVRNSLVAVFLRIMEYYAGVLILTTNRVGVFDEAFTSRIHISLYYPPLKRDATREIFQKNIERTKERYELNAREIDIREYDITKFAGDYYDDNKDARWNGRQIRNAFHSAIALAELEANDGEGDTDRAVVLSASHFGTVAAAYKAFTDYLHQTYGVDPARRARENVWRSDNFGQARAPNALTTRLNVADPRPPAPPPPPPGAPWPPQANYAGYGAGNDPRFAYPPGYPAYSYAPPDASYPTAAPGQPRDPMTGQMPYAAHAGSMARPTEHYTG</sequence>
<dbReference type="EMBL" id="JAQQWM010000003">
    <property type="protein sequence ID" value="KAK8071709.1"/>
    <property type="molecule type" value="Genomic_DNA"/>
</dbReference>
<dbReference type="InterPro" id="IPR027417">
    <property type="entry name" value="P-loop_NTPase"/>
</dbReference>
<keyword evidence="4" id="KW-1185">Reference proteome</keyword>
<dbReference type="GO" id="GO:0016787">
    <property type="term" value="F:hydrolase activity"/>
    <property type="evidence" value="ECO:0007669"/>
    <property type="project" value="UniProtKB-KW"/>
</dbReference>
<dbReference type="InterPro" id="IPR054289">
    <property type="entry name" value="DUF7025"/>
</dbReference>
<dbReference type="Pfam" id="PF00004">
    <property type="entry name" value="AAA"/>
    <property type="match status" value="1"/>
</dbReference>
<comment type="caution">
    <text evidence="3">The sequence shown here is derived from an EMBL/GenBank/DDBJ whole genome shotgun (WGS) entry which is preliminary data.</text>
</comment>
<name>A0ABR1VKF0_9PEZI</name>
<dbReference type="SMART" id="SM00382">
    <property type="entry name" value="AAA"/>
    <property type="match status" value="1"/>
</dbReference>